<accession>A0ABX8XNP2</accession>
<evidence type="ECO:0000256" key="1">
    <source>
        <dbReference type="SAM" id="MobiDB-lite"/>
    </source>
</evidence>
<keyword evidence="2" id="KW-0732">Signal</keyword>
<feature type="compositionally biased region" description="Low complexity" evidence="1">
    <location>
        <begin position="40"/>
        <end position="53"/>
    </location>
</feature>
<organism evidence="3 4">
    <name type="scientific">Streptomyces akebiae</name>
    <dbReference type="NCBI Taxonomy" id="2865673"/>
    <lineage>
        <taxon>Bacteria</taxon>
        <taxon>Bacillati</taxon>
        <taxon>Actinomycetota</taxon>
        <taxon>Actinomycetes</taxon>
        <taxon>Kitasatosporales</taxon>
        <taxon>Streptomycetaceae</taxon>
        <taxon>Streptomyces</taxon>
    </lineage>
</organism>
<name>A0ABX8XNP2_9ACTN</name>
<reference evidence="3 4" key="1">
    <citation type="submission" date="2021-08" db="EMBL/GenBank/DDBJ databases">
        <authorList>
            <person name="Ping M."/>
        </authorList>
    </citation>
    <scope>NUCLEOTIDE SEQUENCE [LARGE SCALE GENOMIC DNA]</scope>
    <source>
        <strain evidence="3 4">MG28</strain>
    </source>
</reference>
<gene>
    <name evidence="3" type="ORF">K1J60_14320</name>
</gene>
<evidence type="ECO:0008006" key="5">
    <source>
        <dbReference type="Google" id="ProtNLM"/>
    </source>
</evidence>
<dbReference type="EMBL" id="CP080647">
    <property type="protein sequence ID" value="QYX77545.1"/>
    <property type="molecule type" value="Genomic_DNA"/>
</dbReference>
<keyword evidence="4" id="KW-1185">Reference proteome</keyword>
<dbReference type="Proteomes" id="UP000827138">
    <property type="component" value="Chromosome"/>
</dbReference>
<feature type="chain" id="PRO_5047428002" description="Secreted protein" evidence="2">
    <location>
        <begin position="33"/>
        <end position="242"/>
    </location>
</feature>
<protein>
    <recommendedName>
        <fullName evidence="5">Secreted protein</fullName>
    </recommendedName>
</protein>
<feature type="signal peptide" evidence="2">
    <location>
        <begin position="1"/>
        <end position="32"/>
    </location>
</feature>
<feature type="region of interest" description="Disordered" evidence="1">
    <location>
        <begin position="223"/>
        <end position="242"/>
    </location>
</feature>
<proteinExistence type="predicted"/>
<evidence type="ECO:0000256" key="2">
    <source>
        <dbReference type="SAM" id="SignalP"/>
    </source>
</evidence>
<sequence>MSERLLRLVGTATVTALTAGALLTTAPAPVMAAPAPPAADTPADTDTAADTPAESPSPEGRSVADLLTDLRRLHREAEKAAEAYGRTGQELRKQRGEVARLDHRLAAARLSLHDSRGAAGRLARQQYQNSSTALSPYVRLLMSRDPHRALEQGHVIGQVAQERAETIERLVGSEQDTDTLARRARVALDRQLTLAAQHRREHDTASDRLDEIEELLASLTPAQLADLRKAEDTDEPAPGRSR</sequence>
<evidence type="ECO:0000313" key="4">
    <source>
        <dbReference type="Proteomes" id="UP000827138"/>
    </source>
</evidence>
<dbReference type="RefSeq" id="WP_220646556.1">
    <property type="nucleotide sequence ID" value="NZ_CP080647.1"/>
</dbReference>
<feature type="region of interest" description="Disordered" evidence="1">
    <location>
        <begin position="33"/>
        <end position="62"/>
    </location>
</feature>
<evidence type="ECO:0000313" key="3">
    <source>
        <dbReference type="EMBL" id="QYX77545.1"/>
    </source>
</evidence>